<dbReference type="Proteomes" id="UP000325255">
    <property type="component" value="Unassembled WGS sequence"/>
</dbReference>
<feature type="domain" description="Acyltransferase 3" evidence="3">
    <location>
        <begin position="105"/>
        <end position="431"/>
    </location>
</feature>
<feature type="region of interest" description="Disordered" evidence="1">
    <location>
        <begin position="69"/>
        <end position="97"/>
    </location>
</feature>
<dbReference type="PANTHER" id="PTHR23028:SF131">
    <property type="entry name" value="BLR2367 PROTEIN"/>
    <property type="match status" value="1"/>
</dbReference>
<evidence type="ECO:0000313" key="4">
    <source>
        <dbReference type="EMBL" id="KAA5614308.1"/>
    </source>
</evidence>
<feature type="transmembrane region" description="Helical" evidence="2">
    <location>
        <begin position="142"/>
        <end position="161"/>
    </location>
</feature>
<dbReference type="GO" id="GO:0000271">
    <property type="term" value="P:polysaccharide biosynthetic process"/>
    <property type="evidence" value="ECO:0007669"/>
    <property type="project" value="TreeGrafter"/>
</dbReference>
<keyword evidence="2" id="KW-0812">Transmembrane</keyword>
<keyword evidence="4" id="KW-0012">Acyltransferase</keyword>
<gene>
    <name evidence="4" type="ORF">F1189_01555</name>
</gene>
<dbReference type="Pfam" id="PF01757">
    <property type="entry name" value="Acyl_transf_3"/>
    <property type="match status" value="1"/>
</dbReference>
<keyword evidence="4" id="KW-0808">Transferase</keyword>
<dbReference type="AlphaFoldDB" id="A0A5M6J3W9"/>
<organism evidence="4 5">
    <name type="scientific">Rhodovastum atsumiense</name>
    <dbReference type="NCBI Taxonomy" id="504468"/>
    <lineage>
        <taxon>Bacteria</taxon>
        <taxon>Pseudomonadati</taxon>
        <taxon>Pseudomonadota</taxon>
        <taxon>Alphaproteobacteria</taxon>
        <taxon>Acetobacterales</taxon>
        <taxon>Acetobacteraceae</taxon>
        <taxon>Rhodovastum</taxon>
    </lineage>
</organism>
<feature type="transmembrane region" description="Helical" evidence="2">
    <location>
        <begin position="182"/>
        <end position="203"/>
    </location>
</feature>
<evidence type="ECO:0000256" key="1">
    <source>
        <dbReference type="SAM" id="MobiDB-lite"/>
    </source>
</evidence>
<dbReference type="GO" id="GO:0016020">
    <property type="term" value="C:membrane"/>
    <property type="evidence" value="ECO:0007669"/>
    <property type="project" value="TreeGrafter"/>
</dbReference>
<dbReference type="PANTHER" id="PTHR23028">
    <property type="entry name" value="ACETYLTRANSFERASE"/>
    <property type="match status" value="1"/>
</dbReference>
<evidence type="ECO:0000259" key="3">
    <source>
        <dbReference type="Pfam" id="PF01757"/>
    </source>
</evidence>
<evidence type="ECO:0000256" key="2">
    <source>
        <dbReference type="SAM" id="Phobius"/>
    </source>
</evidence>
<proteinExistence type="predicted"/>
<dbReference type="OrthoDB" id="505919at2"/>
<sequence length="467" mass="50791">MLPLVKMALELRPALRFVMRRHEGTGPVEALWHEPVIGAARRRRVAVLGRRGRGWGVAPRRIARRLCRRGSGGADHESRSHDHAGDASCPPRHGPAGEDMKQIPDLTACRALFAGWVFAYHVNLQAHFDPLLGPLGGVVRSGAMGVDGFFILSGMILAYAHPDLGPTLQRAGAFWVKRLVRIYPLHLLMITLMAAMLGSAWMVGLQPREPGRFGPDELLSHLLLVQAWGFSDRWAWNYPSWSISAEWAGYLVFPLLLPLLRPARGAMLAGLIAACLAALGAAQLYAISAGLSLTYDGGLLRFFPEFIAGVLALRWTQAPRWPLPGHVVAWTGGAIVLGGALVHSELVTVAGLFLALAGMMRTNLQGRPGLLGRIPGMVWLGEISYAYYMSFALIETLQATLWRGLGLDPAGHKLLYGLGMTVPTLVLAALAWALVERPAMRAHAAWRRRRHAGVSVAPVLQGSPQEQ</sequence>
<accession>A0A5M6J3W9</accession>
<dbReference type="InterPro" id="IPR002656">
    <property type="entry name" value="Acyl_transf_3_dom"/>
</dbReference>
<feature type="transmembrane region" description="Helical" evidence="2">
    <location>
        <begin position="267"/>
        <end position="287"/>
    </location>
</feature>
<dbReference type="EMBL" id="VWPK01000002">
    <property type="protein sequence ID" value="KAA5614308.1"/>
    <property type="molecule type" value="Genomic_DNA"/>
</dbReference>
<protein>
    <submittedName>
        <fullName evidence="4">Acyltransferase</fullName>
    </submittedName>
</protein>
<comment type="caution">
    <text evidence="4">The sequence shown here is derived from an EMBL/GenBank/DDBJ whole genome shotgun (WGS) entry which is preliminary data.</text>
</comment>
<evidence type="ECO:0000313" key="5">
    <source>
        <dbReference type="Proteomes" id="UP000325255"/>
    </source>
</evidence>
<keyword evidence="2" id="KW-1133">Transmembrane helix</keyword>
<feature type="compositionally biased region" description="Basic and acidic residues" evidence="1">
    <location>
        <begin position="74"/>
        <end position="85"/>
    </location>
</feature>
<dbReference type="GO" id="GO:0016747">
    <property type="term" value="F:acyltransferase activity, transferring groups other than amino-acyl groups"/>
    <property type="evidence" value="ECO:0007669"/>
    <property type="project" value="InterPro"/>
</dbReference>
<feature type="transmembrane region" description="Helical" evidence="2">
    <location>
        <begin position="238"/>
        <end position="260"/>
    </location>
</feature>
<dbReference type="InterPro" id="IPR050879">
    <property type="entry name" value="Acyltransferase_3"/>
</dbReference>
<reference evidence="4 5" key="1">
    <citation type="submission" date="2019-09" db="EMBL/GenBank/DDBJ databases">
        <title>Genome sequence of Rhodovastum atsumiense, a diverse member of the Acetobacteraceae family of non-sulfur purple photosynthetic bacteria.</title>
        <authorList>
            <person name="Meyer T."/>
            <person name="Kyndt J."/>
        </authorList>
    </citation>
    <scope>NUCLEOTIDE SEQUENCE [LARGE SCALE GENOMIC DNA]</scope>
    <source>
        <strain evidence="4 5">DSM 21279</strain>
    </source>
</reference>
<feature type="transmembrane region" description="Helical" evidence="2">
    <location>
        <begin position="376"/>
        <end position="394"/>
    </location>
</feature>
<keyword evidence="2" id="KW-0472">Membrane</keyword>
<keyword evidence="5" id="KW-1185">Reference proteome</keyword>
<feature type="transmembrane region" description="Helical" evidence="2">
    <location>
        <begin position="414"/>
        <end position="435"/>
    </location>
</feature>
<name>A0A5M6J3W9_9PROT</name>